<organism evidence="1 2">
    <name type="scientific">Candidatus Nealsonbacteria bacterium CG10_big_fil_rev_8_21_14_0_10_37_25</name>
    <dbReference type="NCBI Taxonomy" id="1974711"/>
    <lineage>
        <taxon>Bacteria</taxon>
        <taxon>Candidatus Nealsoniibacteriota</taxon>
    </lineage>
</organism>
<dbReference type="EMBL" id="PFCK01000018">
    <property type="protein sequence ID" value="PIR71780.1"/>
    <property type="molecule type" value="Genomic_DNA"/>
</dbReference>
<sequence length="212" mass="24021">MDKVEKKRKERFEVFPTELPGVQLRIEPGVELDILRKTIEGFYQLAKQFAEVKFQIDDLDSQQTPRREEIIGVAKEHEGLRGLTSEEDNFVLTVTPREKIIWNRELLKKSMGIAYPAVTREDLAVNVAIPVGFVTEKGVTISEEVMADAIGEALVNLGISKEDLAKVMRQEVNLTLDEEKVTAMVNQGRVNLIEGAKTSEITWTVRVDRLKK</sequence>
<comment type="caution">
    <text evidence="1">The sequence shown here is derived from an EMBL/GenBank/DDBJ whole genome shotgun (WGS) entry which is preliminary data.</text>
</comment>
<evidence type="ECO:0000313" key="1">
    <source>
        <dbReference type="EMBL" id="PIR71780.1"/>
    </source>
</evidence>
<evidence type="ECO:0000313" key="2">
    <source>
        <dbReference type="Proteomes" id="UP000228909"/>
    </source>
</evidence>
<proteinExistence type="predicted"/>
<gene>
    <name evidence="1" type="ORF">COU43_00630</name>
</gene>
<reference evidence="2" key="1">
    <citation type="submission" date="2017-09" db="EMBL/GenBank/DDBJ databases">
        <title>Depth-based differentiation of microbial function through sediment-hosted aquifers and enrichment of novel symbionts in the deep terrestrial subsurface.</title>
        <authorList>
            <person name="Probst A.J."/>
            <person name="Ladd B."/>
            <person name="Jarett J.K."/>
            <person name="Geller-Mcgrath D.E."/>
            <person name="Sieber C.M.K."/>
            <person name="Emerson J.B."/>
            <person name="Anantharaman K."/>
            <person name="Thomas B.C."/>
            <person name="Malmstrom R."/>
            <person name="Stieglmeier M."/>
            <person name="Klingl A."/>
            <person name="Woyke T."/>
            <person name="Ryan C.M."/>
            <person name="Banfield J.F."/>
        </authorList>
    </citation>
    <scope>NUCLEOTIDE SEQUENCE [LARGE SCALE GENOMIC DNA]</scope>
</reference>
<protein>
    <submittedName>
        <fullName evidence="1">Uncharacterized protein</fullName>
    </submittedName>
</protein>
<dbReference type="AlphaFoldDB" id="A0A2H0TJP5"/>
<dbReference type="Proteomes" id="UP000228909">
    <property type="component" value="Unassembled WGS sequence"/>
</dbReference>
<name>A0A2H0TJP5_9BACT</name>
<accession>A0A2H0TJP5</accession>